<proteinExistence type="predicted"/>
<protein>
    <recommendedName>
        <fullName evidence="3">Pentatricopeptide repeat-containing protein</fullName>
    </recommendedName>
</protein>
<dbReference type="AlphaFoldDB" id="A0A4S8J565"/>
<keyword evidence="2" id="KW-1185">Reference proteome</keyword>
<dbReference type="InterPro" id="IPR011990">
    <property type="entry name" value="TPR-like_helical_dom_sf"/>
</dbReference>
<evidence type="ECO:0008006" key="3">
    <source>
        <dbReference type="Google" id="ProtNLM"/>
    </source>
</evidence>
<dbReference type="GO" id="GO:0003723">
    <property type="term" value="F:RNA binding"/>
    <property type="evidence" value="ECO:0007669"/>
    <property type="project" value="InterPro"/>
</dbReference>
<dbReference type="GO" id="GO:0009451">
    <property type="term" value="P:RNA modification"/>
    <property type="evidence" value="ECO:0007669"/>
    <property type="project" value="InterPro"/>
</dbReference>
<gene>
    <name evidence="1" type="ORF">C4D60_Mb11t18940</name>
</gene>
<sequence>MPARSVASWNALILELAEMVDVIDVAGMWELVRQMQSEAMKPDSFTISTILTLCSFDDWNQKPGKQIHCFVLRNNLGMDSDFHGEASGFGKVSFWWYVENGEDVESLKLFQEMTLRDGTMPNKITLSESASERAVSLYSMDKGKGHLSRPIPVAKLGLH</sequence>
<organism evidence="1 2">
    <name type="scientific">Musa balbisiana</name>
    <name type="common">Banana</name>
    <dbReference type="NCBI Taxonomy" id="52838"/>
    <lineage>
        <taxon>Eukaryota</taxon>
        <taxon>Viridiplantae</taxon>
        <taxon>Streptophyta</taxon>
        <taxon>Embryophyta</taxon>
        <taxon>Tracheophyta</taxon>
        <taxon>Spermatophyta</taxon>
        <taxon>Magnoliopsida</taxon>
        <taxon>Liliopsida</taxon>
        <taxon>Zingiberales</taxon>
        <taxon>Musaceae</taxon>
        <taxon>Musa</taxon>
    </lineage>
</organism>
<dbReference type="PANTHER" id="PTHR47926">
    <property type="entry name" value="PENTATRICOPEPTIDE REPEAT-CONTAINING PROTEIN"/>
    <property type="match status" value="1"/>
</dbReference>
<dbReference type="EMBL" id="PYDT01000007">
    <property type="protein sequence ID" value="THU56600.1"/>
    <property type="molecule type" value="Genomic_DNA"/>
</dbReference>
<accession>A0A4S8J565</accession>
<evidence type="ECO:0000313" key="2">
    <source>
        <dbReference type="Proteomes" id="UP000317650"/>
    </source>
</evidence>
<dbReference type="Gene3D" id="1.25.40.10">
    <property type="entry name" value="Tetratricopeptide repeat domain"/>
    <property type="match status" value="1"/>
</dbReference>
<comment type="caution">
    <text evidence="1">The sequence shown here is derived from an EMBL/GenBank/DDBJ whole genome shotgun (WGS) entry which is preliminary data.</text>
</comment>
<reference evidence="1 2" key="1">
    <citation type="journal article" date="2019" name="Nat. Plants">
        <title>Genome sequencing of Musa balbisiana reveals subgenome evolution and function divergence in polyploid bananas.</title>
        <authorList>
            <person name="Yao X."/>
        </authorList>
    </citation>
    <scope>NUCLEOTIDE SEQUENCE [LARGE SCALE GENOMIC DNA]</scope>
    <source>
        <strain evidence="2">cv. DH-PKW</strain>
        <tissue evidence="1">Leaves</tissue>
    </source>
</reference>
<dbReference type="Proteomes" id="UP000317650">
    <property type="component" value="Chromosome 11"/>
</dbReference>
<dbReference type="InterPro" id="IPR046960">
    <property type="entry name" value="PPR_At4g14850-like_plant"/>
</dbReference>
<dbReference type="STRING" id="52838.A0A4S8J565"/>
<evidence type="ECO:0000313" key="1">
    <source>
        <dbReference type="EMBL" id="THU56600.1"/>
    </source>
</evidence>
<name>A0A4S8J565_MUSBA</name>